<dbReference type="HOGENOM" id="CLU_801123_0_0_6"/>
<protein>
    <submittedName>
        <fullName evidence="2">Uncharacterized protein</fullName>
    </submittedName>
</protein>
<dbReference type="Proteomes" id="UP000031104">
    <property type="component" value="Chromosome"/>
</dbReference>
<keyword evidence="3" id="KW-1185">Reference proteome</keyword>
<feature type="signal peptide" evidence="1">
    <location>
        <begin position="1"/>
        <end position="37"/>
    </location>
</feature>
<reference evidence="2 3" key="1">
    <citation type="submission" date="2014-12" db="EMBL/GenBank/DDBJ databases">
        <title>Complete genome sequence of Francisella guanzhouensis strain 08HL01032 isolated from air-conditioning system in China.</title>
        <authorList>
            <person name="Svensson D."/>
            <person name="Ohrman C."/>
            <person name="Backman S."/>
            <person name="Karlsson E."/>
            <person name="Nilsson E."/>
            <person name="Bystrom M."/>
            <person name="Larkeryd A."/>
            <person name="Stenberg P."/>
            <person name="Scholtz H.C."/>
            <person name="Forsman M."/>
            <person name="Sjodin A."/>
        </authorList>
    </citation>
    <scope>NUCLEOTIDE SEQUENCE [LARGE SCALE GENOMIC DNA]</scope>
    <source>
        <strain evidence="2 3">08HL01032</strain>
    </source>
</reference>
<name>A0A0A8E774_9GAMM</name>
<dbReference type="STRING" id="594679.SD28_07390"/>
<dbReference type="SUPFAM" id="SSF56973">
    <property type="entry name" value="Aerolisin/ETX pore-forming domain"/>
    <property type="match status" value="1"/>
</dbReference>
<dbReference type="Pfam" id="PF03318">
    <property type="entry name" value="ETX_MTX2"/>
    <property type="match status" value="1"/>
</dbReference>
<organism evidence="2 3">
    <name type="scientific">Allofrancisella guangzhouensis</name>
    <dbReference type="NCBI Taxonomy" id="594679"/>
    <lineage>
        <taxon>Bacteria</taxon>
        <taxon>Pseudomonadati</taxon>
        <taxon>Pseudomonadota</taxon>
        <taxon>Gammaproteobacteria</taxon>
        <taxon>Thiotrichales</taxon>
        <taxon>Francisellaceae</taxon>
        <taxon>Allofrancisella</taxon>
    </lineage>
</organism>
<dbReference type="InterPro" id="IPR004991">
    <property type="entry name" value="Aerolysin-like"/>
</dbReference>
<dbReference type="AlphaFoldDB" id="A0A0A8E774"/>
<evidence type="ECO:0000313" key="3">
    <source>
        <dbReference type="Proteomes" id="UP000031104"/>
    </source>
</evidence>
<dbReference type="KEGG" id="fgu:SD28_07390"/>
<dbReference type="Gene3D" id="2.170.15.10">
    <property type="entry name" value="Proaerolysin, chain A, domain 3"/>
    <property type="match status" value="1"/>
</dbReference>
<keyword evidence="1" id="KW-0732">Signal</keyword>
<gene>
    <name evidence="2" type="ORF">SD28_07390</name>
</gene>
<feature type="chain" id="PRO_5002035201" evidence="1">
    <location>
        <begin position="38"/>
        <end position="346"/>
    </location>
</feature>
<evidence type="ECO:0000256" key="1">
    <source>
        <dbReference type="SAM" id="SignalP"/>
    </source>
</evidence>
<evidence type="ECO:0000313" key="2">
    <source>
        <dbReference type="EMBL" id="AJC49452.1"/>
    </source>
</evidence>
<sequence>MYIELKLNLLIKVGNHMKIIKYAILVTAICVSSTVFADQNDTTKTKIDREEINKYVSQNFNLDIYKSFYQPFSNWPNSVKLENPYIYDQNYSYDDTYTSSIEEPEVYEENTKQIYIGAYTFDNDNDETKKIMATDFNNKIREMTISAPGSAKVDKNWAGISHKIILHKPGTIENLDFNISDLNKEVKAEEIDKKYAINEKRTSRQSIIEIPPHSKVEAKVYLNISKVRGNYSFITPLRGDVSVLFNAVDSKDKNKYYDQPKYESYVAKFSIYDLLSAINLNLTGMTDPSSLPDDINFDNWNKLVLLKGHGTYYTEEATSVKIVKQIYDSEGNPGINTSTIAAVEKV</sequence>
<accession>A0A0A8E774</accession>
<dbReference type="EMBL" id="CP010427">
    <property type="protein sequence ID" value="AJC49452.1"/>
    <property type="molecule type" value="Genomic_DNA"/>
</dbReference>
<proteinExistence type="predicted"/>